<dbReference type="PANTHER" id="PTHR34188:SF5">
    <property type="entry name" value="OS05G0131900 PROTEIN"/>
    <property type="match status" value="1"/>
</dbReference>
<name>A0AAN8UM03_9MAGN</name>
<evidence type="ECO:0008006" key="5">
    <source>
        <dbReference type="Google" id="ProtNLM"/>
    </source>
</evidence>
<keyword evidence="2" id="KW-0812">Transmembrane</keyword>
<feature type="transmembrane region" description="Helical" evidence="2">
    <location>
        <begin position="167"/>
        <end position="185"/>
    </location>
</feature>
<reference evidence="3 4" key="1">
    <citation type="submission" date="2023-12" db="EMBL/GenBank/DDBJ databases">
        <title>A high-quality genome assembly for Dillenia turbinata (Dilleniales).</title>
        <authorList>
            <person name="Chanderbali A."/>
        </authorList>
    </citation>
    <scope>NUCLEOTIDE SEQUENCE [LARGE SCALE GENOMIC DNA]</scope>
    <source>
        <strain evidence="3">LSX21</strain>
        <tissue evidence="3">Leaf</tissue>
    </source>
</reference>
<evidence type="ECO:0000313" key="3">
    <source>
        <dbReference type="EMBL" id="KAK6913661.1"/>
    </source>
</evidence>
<keyword evidence="4" id="KW-1185">Reference proteome</keyword>
<keyword evidence="2" id="KW-0472">Membrane</keyword>
<protein>
    <recommendedName>
        <fullName evidence="5">Transmembrane protein</fullName>
    </recommendedName>
</protein>
<dbReference type="EMBL" id="JBAMMX010000026">
    <property type="protein sequence ID" value="KAK6913661.1"/>
    <property type="molecule type" value="Genomic_DNA"/>
</dbReference>
<dbReference type="Proteomes" id="UP001370490">
    <property type="component" value="Unassembled WGS sequence"/>
</dbReference>
<organism evidence="3 4">
    <name type="scientific">Dillenia turbinata</name>
    <dbReference type="NCBI Taxonomy" id="194707"/>
    <lineage>
        <taxon>Eukaryota</taxon>
        <taxon>Viridiplantae</taxon>
        <taxon>Streptophyta</taxon>
        <taxon>Embryophyta</taxon>
        <taxon>Tracheophyta</taxon>
        <taxon>Spermatophyta</taxon>
        <taxon>Magnoliopsida</taxon>
        <taxon>eudicotyledons</taxon>
        <taxon>Gunneridae</taxon>
        <taxon>Pentapetalae</taxon>
        <taxon>Dilleniales</taxon>
        <taxon>Dilleniaceae</taxon>
        <taxon>Dillenia</taxon>
    </lineage>
</organism>
<dbReference type="PANTHER" id="PTHR34188">
    <property type="entry name" value="OS01G0299500 PROTEIN"/>
    <property type="match status" value="1"/>
</dbReference>
<feature type="compositionally biased region" description="Basic residues" evidence="1">
    <location>
        <begin position="98"/>
        <end position="118"/>
    </location>
</feature>
<dbReference type="AlphaFoldDB" id="A0AAN8UM03"/>
<evidence type="ECO:0000313" key="4">
    <source>
        <dbReference type="Proteomes" id="UP001370490"/>
    </source>
</evidence>
<accession>A0AAN8UM03</accession>
<feature type="region of interest" description="Disordered" evidence="1">
    <location>
        <begin position="83"/>
        <end position="126"/>
    </location>
</feature>
<gene>
    <name evidence="3" type="ORF">RJ641_020982</name>
</gene>
<evidence type="ECO:0000256" key="1">
    <source>
        <dbReference type="SAM" id="MobiDB-lite"/>
    </source>
</evidence>
<keyword evidence="2" id="KW-1133">Transmembrane helix</keyword>
<evidence type="ECO:0000256" key="2">
    <source>
        <dbReference type="SAM" id="Phobius"/>
    </source>
</evidence>
<sequence>MEILVEGVVSPGETDFVTDLESVDGANDEGIKDAVPKAKQARALLANLCTGVMSLDELNKSEYKSNPCPNMLELVVDDKSSIEQKGEKEQNLNVVGKKGVKQQHRKMSSKKKHSKPPRPPRGPSLDAADLKLIQEFTELAILKRARIERMKSLKMKSAKTLSSNSNLFAMVFTVFFFLMLVFQGMSGKKSPLMLDGSLKSAGVTEGGLISIQSHRIASKVGSHGSAGSNKF</sequence>
<comment type="caution">
    <text evidence="3">The sequence shown here is derived from an EMBL/GenBank/DDBJ whole genome shotgun (WGS) entry which is preliminary data.</text>
</comment>
<proteinExistence type="predicted"/>